<evidence type="ECO:0000313" key="4">
    <source>
        <dbReference type="EMBL" id="NEW09833.1"/>
    </source>
</evidence>
<accession>A0A6G4A5T8</accession>
<protein>
    <submittedName>
        <fullName evidence="4">Cell wall-active antibiotics response protein</fullName>
    </submittedName>
</protein>
<organism evidence="4">
    <name type="scientific">Paenibacillus sp. SYP-B3998</name>
    <dbReference type="NCBI Taxonomy" id="2678564"/>
    <lineage>
        <taxon>Bacteria</taxon>
        <taxon>Bacillati</taxon>
        <taxon>Bacillota</taxon>
        <taxon>Bacilli</taxon>
        <taxon>Bacillales</taxon>
        <taxon>Paenibacillaceae</taxon>
        <taxon>Paenibacillus</taxon>
    </lineage>
</organism>
<sequence>MGEKIKNNGNRNRNTALLLIGTGLFLLLDRMFGFFPILAIILILLGIHRLRSHRERKGYVLIGVGAVILFGDHITIVLSVVLISLGLFFIRSKRVHKDDSYIQKQKLVDSVRLGREPWILRNSSTWYIIGETYIDLSLAILEQRETTVILQGVVGDVDIKVPEDIGVSLNSSVTLGQIQIGSERDTGVMNKLVWESANFEQCDHRVKLVLSYIVGDINVKIM</sequence>
<feature type="domain" description="LiaF transmembrane" evidence="3">
    <location>
        <begin position="15"/>
        <end position="96"/>
    </location>
</feature>
<dbReference type="EMBL" id="JAAIKC010000025">
    <property type="protein sequence ID" value="NEW09833.1"/>
    <property type="molecule type" value="Genomic_DNA"/>
</dbReference>
<evidence type="ECO:0000256" key="1">
    <source>
        <dbReference type="SAM" id="Phobius"/>
    </source>
</evidence>
<gene>
    <name evidence="4" type="ORF">GK047_28340</name>
</gene>
<dbReference type="InterPro" id="IPR024425">
    <property type="entry name" value="LiaF-like_C"/>
</dbReference>
<keyword evidence="1" id="KW-1133">Transmembrane helix</keyword>
<dbReference type="NCBIfam" id="NF040535">
    <property type="entry name" value="LiaF_C_term"/>
    <property type="match status" value="1"/>
</dbReference>
<feature type="transmembrane region" description="Helical" evidence="1">
    <location>
        <begin position="59"/>
        <end position="90"/>
    </location>
</feature>
<dbReference type="InterPro" id="IPR054331">
    <property type="entry name" value="LiaF_TM"/>
</dbReference>
<dbReference type="Pfam" id="PF22570">
    <property type="entry name" value="LiaF-TM"/>
    <property type="match status" value="1"/>
</dbReference>
<reference evidence="4" key="1">
    <citation type="submission" date="2020-02" db="EMBL/GenBank/DDBJ databases">
        <authorList>
            <person name="Shen X.-R."/>
            <person name="Zhang Y.-X."/>
        </authorList>
    </citation>
    <scope>NUCLEOTIDE SEQUENCE</scope>
    <source>
        <strain evidence="4">SYP-B3998</strain>
    </source>
</reference>
<dbReference type="RefSeq" id="WP_163954039.1">
    <property type="nucleotide sequence ID" value="NZ_JAAIKC010000025.1"/>
</dbReference>
<keyword evidence="1" id="KW-0472">Membrane</keyword>
<name>A0A6G4A5T8_9BACL</name>
<dbReference type="AlphaFoldDB" id="A0A6G4A5T8"/>
<keyword evidence="1" id="KW-0812">Transmembrane</keyword>
<comment type="caution">
    <text evidence="4">The sequence shown here is derived from an EMBL/GenBank/DDBJ whole genome shotgun (WGS) entry which is preliminary data.</text>
</comment>
<feature type="domain" description="Cell wall-active antibiotics response LiaF-like C-terminal" evidence="2">
    <location>
        <begin position="110"/>
        <end position="219"/>
    </location>
</feature>
<proteinExistence type="predicted"/>
<dbReference type="InterPro" id="IPR047793">
    <property type="entry name" value="LiaF_C"/>
</dbReference>
<evidence type="ECO:0000259" key="2">
    <source>
        <dbReference type="Pfam" id="PF09922"/>
    </source>
</evidence>
<feature type="transmembrane region" description="Helical" evidence="1">
    <location>
        <begin position="16"/>
        <end position="47"/>
    </location>
</feature>
<dbReference type="Pfam" id="PF09922">
    <property type="entry name" value="LiaF-like_C"/>
    <property type="match status" value="1"/>
</dbReference>
<evidence type="ECO:0000259" key="3">
    <source>
        <dbReference type="Pfam" id="PF22570"/>
    </source>
</evidence>